<accession>A0A7W2AR12</accession>
<evidence type="ECO:0000259" key="2">
    <source>
        <dbReference type="PROSITE" id="PS50975"/>
    </source>
</evidence>
<dbReference type="GO" id="GO:0005524">
    <property type="term" value="F:ATP binding"/>
    <property type="evidence" value="ECO:0007669"/>
    <property type="project" value="UniProtKB-UniRule"/>
</dbReference>
<keyword evidence="4" id="KW-1185">Reference proteome</keyword>
<protein>
    <submittedName>
        <fullName evidence="3">YheC/YheD family protein</fullName>
    </submittedName>
</protein>
<comment type="caution">
    <text evidence="3">The sequence shown here is derived from an EMBL/GenBank/DDBJ whole genome shotgun (WGS) entry which is preliminary data.</text>
</comment>
<feature type="domain" description="ATP-grasp" evidence="2">
    <location>
        <begin position="14"/>
        <end position="246"/>
    </location>
</feature>
<dbReference type="Pfam" id="PF14398">
    <property type="entry name" value="ATPgrasp_YheCD"/>
    <property type="match status" value="1"/>
</dbReference>
<dbReference type="SUPFAM" id="SSF56059">
    <property type="entry name" value="Glutathione synthetase ATP-binding domain-like"/>
    <property type="match status" value="1"/>
</dbReference>
<evidence type="ECO:0000313" key="3">
    <source>
        <dbReference type="EMBL" id="MBA4601837.1"/>
    </source>
</evidence>
<proteinExistence type="predicted"/>
<dbReference type="Gene3D" id="3.30.470.20">
    <property type="entry name" value="ATP-grasp fold, B domain"/>
    <property type="match status" value="1"/>
</dbReference>
<dbReference type="PROSITE" id="PS50975">
    <property type="entry name" value="ATP_GRASP"/>
    <property type="match status" value="1"/>
</dbReference>
<name>A0A7W2AR12_9BACL</name>
<keyword evidence="1" id="KW-0067">ATP-binding</keyword>
<dbReference type="GO" id="GO:0046872">
    <property type="term" value="F:metal ion binding"/>
    <property type="evidence" value="ECO:0007669"/>
    <property type="project" value="InterPro"/>
</dbReference>
<evidence type="ECO:0000313" key="4">
    <source>
        <dbReference type="Proteomes" id="UP000538292"/>
    </source>
</evidence>
<dbReference type="InterPro" id="IPR026838">
    <property type="entry name" value="YheC/D"/>
</dbReference>
<dbReference type="EMBL" id="JACEOL010000018">
    <property type="protein sequence ID" value="MBA4601837.1"/>
    <property type="molecule type" value="Genomic_DNA"/>
</dbReference>
<dbReference type="RefSeq" id="WP_181738734.1">
    <property type="nucleotide sequence ID" value="NZ_JACEOL010000018.1"/>
</dbReference>
<keyword evidence="1" id="KW-0547">Nucleotide-binding</keyword>
<gene>
    <name evidence="3" type="ORF">H2C83_05770</name>
</gene>
<dbReference type="Proteomes" id="UP000538292">
    <property type="component" value="Unassembled WGS sequence"/>
</dbReference>
<dbReference type="AlphaFoldDB" id="A0A7W2AR12"/>
<sequence>MALGKMTKHNQMLKHPVLRKYIPETHWHTRKGLFQMLKSYSCVFIKPNHGTGGTGIIRIKRTSNGYQVRYGKRRTVVRNHSFLHRVVQSCQKLSQRYLVQQGLHLAKYNGRIFDIRSYMQKPHSKWVVSGMVARVAAPNHYLTNYHKGGHGEPLDKVLAHLFKSNRRKVNNRLNLIKKLSHMIAKTLNKRYSHICELGIDFVIEKNGRLWILEANTRPGYQLFSHLPDQTMFRKIRKNKCLIRTRHT</sequence>
<dbReference type="InterPro" id="IPR011761">
    <property type="entry name" value="ATP-grasp"/>
</dbReference>
<evidence type="ECO:0000256" key="1">
    <source>
        <dbReference type="PROSITE-ProRule" id="PRU00409"/>
    </source>
</evidence>
<organism evidence="3 4">
    <name type="scientific">Thermoactinomyces mirandus</name>
    <dbReference type="NCBI Taxonomy" id="2756294"/>
    <lineage>
        <taxon>Bacteria</taxon>
        <taxon>Bacillati</taxon>
        <taxon>Bacillota</taxon>
        <taxon>Bacilli</taxon>
        <taxon>Bacillales</taxon>
        <taxon>Thermoactinomycetaceae</taxon>
        <taxon>Thermoactinomyces</taxon>
    </lineage>
</organism>
<reference evidence="3 4" key="1">
    <citation type="submission" date="2020-07" db="EMBL/GenBank/DDBJ databases">
        <title>Thermoactinomyces phylogeny.</title>
        <authorList>
            <person name="Dunlap C."/>
        </authorList>
    </citation>
    <scope>NUCLEOTIDE SEQUENCE [LARGE SCALE GENOMIC DNA]</scope>
    <source>
        <strain evidence="3 4">AMNI-1</strain>
    </source>
</reference>